<dbReference type="EMBL" id="BAABME010000670">
    <property type="protein sequence ID" value="GAA0144628.1"/>
    <property type="molecule type" value="Genomic_DNA"/>
</dbReference>
<dbReference type="Proteomes" id="UP001454036">
    <property type="component" value="Unassembled WGS sequence"/>
</dbReference>
<evidence type="ECO:0000313" key="2">
    <source>
        <dbReference type="EMBL" id="GAA0144628.1"/>
    </source>
</evidence>
<keyword evidence="3" id="KW-1185">Reference proteome</keyword>
<feature type="region of interest" description="Disordered" evidence="1">
    <location>
        <begin position="1"/>
        <end position="57"/>
    </location>
</feature>
<comment type="caution">
    <text evidence="2">The sequence shown here is derived from an EMBL/GenBank/DDBJ whole genome shotgun (WGS) entry which is preliminary data.</text>
</comment>
<proteinExistence type="predicted"/>
<gene>
    <name evidence="2" type="ORF">LIER_05024</name>
</gene>
<sequence>MGEPNSTLGRELHGIHHMHNNKPEEINRDLVAHDREQGDRSRGGARSFQQKVREERVDHVTKEDLVAELGGQEDGDEEVRKSATPYGKVLGELNTNFITLLESGEAHKKDTGAPLTSASKGKENSVYTVSTNADHQASGGVDRSRVFAESREDENKWGSYQFKFAAGELHEVQVQQVKERRAAKQMTSMKGSRKSASRSGGGNDPHTGKRRKEVYYSEVGALEEGQKLQKLTRIHQEDTSGIDVSKGDKRDVNCFFFQRDSLNRVEEKAGQVHLAEEGNIIVTTSSNRVKVADPNRPQIIR</sequence>
<protein>
    <submittedName>
        <fullName evidence="2">Uncharacterized protein</fullName>
    </submittedName>
</protein>
<feature type="compositionally biased region" description="Basic and acidic residues" evidence="1">
    <location>
        <begin position="21"/>
        <end position="42"/>
    </location>
</feature>
<evidence type="ECO:0000313" key="3">
    <source>
        <dbReference type="Proteomes" id="UP001454036"/>
    </source>
</evidence>
<organism evidence="2 3">
    <name type="scientific">Lithospermum erythrorhizon</name>
    <name type="common">Purple gromwell</name>
    <name type="synonym">Lithospermum officinale var. erythrorhizon</name>
    <dbReference type="NCBI Taxonomy" id="34254"/>
    <lineage>
        <taxon>Eukaryota</taxon>
        <taxon>Viridiplantae</taxon>
        <taxon>Streptophyta</taxon>
        <taxon>Embryophyta</taxon>
        <taxon>Tracheophyta</taxon>
        <taxon>Spermatophyta</taxon>
        <taxon>Magnoliopsida</taxon>
        <taxon>eudicotyledons</taxon>
        <taxon>Gunneridae</taxon>
        <taxon>Pentapetalae</taxon>
        <taxon>asterids</taxon>
        <taxon>lamiids</taxon>
        <taxon>Boraginales</taxon>
        <taxon>Boraginaceae</taxon>
        <taxon>Boraginoideae</taxon>
        <taxon>Lithospermeae</taxon>
        <taxon>Lithospermum</taxon>
    </lineage>
</organism>
<evidence type="ECO:0000256" key="1">
    <source>
        <dbReference type="SAM" id="MobiDB-lite"/>
    </source>
</evidence>
<name>A0AAV3P071_LITER</name>
<feature type="region of interest" description="Disordered" evidence="1">
    <location>
        <begin position="181"/>
        <end position="211"/>
    </location>
</feature>
<dbReference type="AlphaFoldDB" id="A0AAV3P071"/>
<accession>A0AAV3P071</accession>
<reference evidence="2 3" key="1">
    <citation type="submission" date="2024-01" db="EMBL/GenBank/DDBJ databases">
        <title>The complete chloroplast genome sequence of Lithospermum erythrorhizon: insights into the phylogenetic relationship among Boraginaceae species and the maternal lineages of purple gromwells.</title>
        <authorList>
            <person name="Okada T."/>
            <person name="Watanabe K."/>
        </authorList>
    </citation>
    <scope>NUCLEOTIDE SEQUENCE [LARGE SCALE GENOMIC DNA]</scope>
</reference>